<keyword evidence="2" id="KW-1185">Reference proteome</keyword>
<organism evidence="1 2">
    <name type="scientific">Caerostris extrusa</name>
    <name type="common">Bark spider</name>
    <name type="synonym">Caerostris bankana</name>
    <dbReference type="NCBI Taxonomy" id="172846"/>
    <lineage>
        <taxon>Eukaryota</taxon>
        <taxon>Metazoa</taxon>
        <taxon>Ecdysozoa</taxon>
        <taxon>Arthropoda</taxon>
        <taxon>Chelicerata</taxon>
        <taxon>Arachnida</taxon>
        <taxon>Araneae</taxon>
        <taxon>Araneomorphae</taxon>
        <taxon>Entelegynae</taxon>
        <taxon>Araneoidea</taxon>
        <taxon>Araneidae</taxon>
        <taxon>Caerostris</taxon>
    </lineage>
</organism>
<dbReference type="AlphaFoldDB" id="A0AAV4Q864"/>
<name>A0AAV4Q864_CAEEX</name>
<evidence type="ECO:0000313" key="1">
    <source>
        <dbReference type="EMBL" id="GIY03558.1"/>
    </source>
</evidence>
<proteinExistence type="predicted"/>
<evidence type="ECO:0000313" key="2">
    <source>
        <dbReference type="Proteomes" id="UP001054945"/>
    </source>
</evidence>
<protein>
    <submittedName>
        <fullName evidence="1">Uncharacterized protein</fullName>
    </submittedName>
</protein>
<dbReference type="Proteomes" id="UP001054945">
    <property type="component" value="Unassembled WGS sequence"/>
</dbReference>
<reference evidence="1 2" key="1">
    <citation type="submission" date="2021-06" db="EMBL/GenBank/DDBJ databases">
        <title>Caerostris extrusa draft genome.</title>
        <authorList>
            <person name="Kono N."/>
            <person name="Arakawa K."/>
        </authorList>
    </citation>
    <scope>NUCLEOTIDE SEQUENCE [LARGE SCALE GENOMIC DNA]</scope>
</reference>
<dbReference type="EMBL" id="BPLR01005595">
    <property type="protein sequence ID" value="GIY03558.1"/>
    <property type="molecule type" value="Genomic_DNA"/>
</dbReference>
<accession>A0AAV4Q864</accession>
<comment type="caution">
    <text evidence="1">The sequence shown here is derived from an EMBL/GenBank/DDBJ whole genome shotgun (WGS) entry which is preliminary data.</text>
</comment>
<gene>
    <name evidence="1" type="ORF">CEXT_457731</name>
</gene>
<sequence>MEDWRTRGSLLNAGDSFRASRTSTSGGSLPLPRDVQLIRSSRRRWKEVIPSGPMPAFRPPSFATDLLLKYFLSEDV</sequence>